<protein>
    <submittedName>
        <fullName evidence="1">Uncharacterized protein</fullName>
    </submittedName>
</protein>
<dbReference type="Proteomes" id="UP001055879">
    <property type="component" value="Linkage Group LG03"/>
</dbReference>
<evidence type="ECO:0000313" key="2">
    <source>
        <dbReference type="Proteomes" id="UP001055879"/>
    </source>
</evidence>
<name>A0ACB9DQE7_ARCLA</name>
<accession>A0ACB9DQE7</accession>
<gene>
    <name evidence="1" type="ORF">L6452_11966</name>
</gene>
<sequence>MFSGKSAKIGFRVYNWGMGTRDFDVKKLLNDKRFWFASFLIGWAAALQGHMMWLQRQDSFKQKFGTLDDQKSEDRQVSTEDL</sequence>
<organism evidence="1 2">
    <name type="scientific">Arctium lappa</name>
    <name type="common">Greater burdock</name>
    <name type="synonym">Lappa major</name>
    <dbReference type="NCBI Taxonomy" id="4217"/>
    <lineage>
        <taxon>Eukaryota</taxon>
        <taxon>Viridiplantae</taxon>
        <taxon>Streptophyta</taxon>
        <taxon>Embryophyta</taxon>
        <taxon>Tracheophyta</taxon>
        <taxon>Spermatophyta</taxon>
        <taxon>Magnoliopsida</taxon>
        <taxon>eudicotyledons</taxon>
        <taxon>Gunneridae</taxon>
        <taxon>Pentapetalae</taxon>
        <taxon>asterids</taxon>
        <taxon>campanulids</taxon>
        <taxon>Asterales</taxon>
        <taxon>Asteraceae</taxon>
        <taxon>Carduoideae</taxon>
        <taxon>Cardueae</taxon>
        <taxon>Arctiinae</taxon>
        <taxon>Arctium</taxon>
    </lineage>
</organism>
<proteinExistence type="predicted"/>
<dbReference type="EMBL" id="CM042049">
    <property type="protein sequence ID" value="KAI3748700.1"/>
    <property type="molecule type" value="Genomic_DNA"/>
</dbReference>
<evidence type="ECO:0000313" key="1">
    <source>
        <dbReference type="EMBL" id="KAI3748700.1"/>
    </source>
</evidence>
<reference evidence="2" key="1">
    <citation type="journal article" date="2022" name="Mol. Ecol. Resour.">
        <title>The genomes of chicory, endive, great burdock and yacon provide insights into Asteraceae palaeo-polyploidization history and plant inulin production.</title>
        <authorList>
            <person name="Fan W."/>
            <person name="Wang S."/>
            <person name="Wang H."/>
            <person name="Wang A."/>
            <person name="Jiang F."/>
            <person name="Liu H."/>
            <person name="Zhao H."/>
            <person name="Xu D."/>
            <person name="Zhang Y."/>
        </authorList>
    </citation>
    <scope>NUCLEOTIDE SEQUENCE [LARGE SCALE GENOMIC DNA]</scope>
    <source>
        <strain evidence="2">cv. Niubang</strain>
    </source>
</reference>
<comment type="caution">
    <text evidence="1">The sequence shown here is derived from an EMBL/GenBank/DDBJ whole genome shotgun (WGS) entry which is preliminary data.</text>
</comment>
<reference evidence="1 2" key="2">
    <citation type="journal article" date="2022" name="Mol. Ecol. Resour.">
        <title>The genomes of chicory, endive, great burdock and yacon provide insights into Asteraceae paleo-polyploidization history and plant inulin production.</title>
        <authorList>
            <person name="Fan W."/>
            <person name="Wang S."/>
            <person name="Wang H."/>
            <person name="Wang A."/>
            <person name="Jiang F."/>
            <person name="Liu H."/>
            <person name="Zhao H."/>
            <person name="Xu D."/>
            <person name="Zhang Y."/>
        </authorList>
    </citation>
    <scope>NUCLEOTIDE SEQUENCE [LARGE SCALE GENOMIC DNA]</scope>
    <source>
        <strain evidence="2">cv. Niubang</strain>
    </source>
</reference>
<keyword evidence="2" id="KW-1185">Reference proteome</keyword>